<protein>
    <submittedName>
        <fullName evidence="1">Reverse transcriptase</fullName>
    </submittedName>
</protein>
<proteinExistence type="predicted"/>
<keyword evidence="1" id="KW-0808">Transferase</keyword>
<sequence length="127" mass="14095">MIDDRRGDDFSIHHGSRFVVSCDGAFNSDRKRAGSYSDCLVLVEDVNNNKCSGDWKSAMIVKDIVAKLSSLPNVSVHQVGRRFFVAADWLAKATLKRMCPLDWVCNPPSSLASFLDADLVFWKKGIG</sequence>
<keyword evidence="1" id="KW-0695">RNA-directed DNA polymerase</keyword>
<evidence type="ECO:0000313" key="1">
    <source>
        <dbReference type="EMBL" id="KAF7825298.1"/>
    </source>
</evidence>
<dbReference type="GO" id="GO:0003964">
    <property type="term" value="F:RNA-directed DNA polymerase activity"/>
    <property type="evidence" value="ECO:0007669"/>
    <property type="project" value="UniProtKB-KW"/>
</dbReference>
<gene>
    <name evidence="1" type="ORF">G2W53_016462</name>
</gene>
<dbReference type="Proteomes" id="UP000634136">
    <property type="component" value="Unassembled WGS sequence"/>
</dbReference>
<keyword evidence="2" id="KW-1185">Reference proteome</keyword>
<reference evidence="1" key="1">
    <citation type="submission" date="2020-09" db="EMBL/GenBank/DDBJ databases">
        <title>Genome-Enabled Discovery of Anthraquinone Biosynthesis in Senna tora.</title>
        <authorList>
            <person name="Kang S.-H."/>
            <person name="Pandey R.P."/>
            <person name="Lee C.-M."/>
            <person name="Sim J.-S."/>
            <person name="Jeong J.-T."/>
            <person name="Choi B.-S."/>
            <person name="Jung M."/>
            <person name="Ginzburg D."/>
            <person name="Zhao K."/>
            <person name="Won S.Y."/>
            <person name="Oh T.-J."/>
            <person name="Yu Y."/>
            <person name="Kim N.-H."/>
            <person name="Lee O.R."/>
            <person name="Lee T.-H."/>
            <person name="Bashyal P."/>
            <person name="Kim T.-S."/>
            <person name="Lee W.-H."/>
            <person name="Kawkins C."/>
            <person name="Kim C.-K."/>
            <person name="Kim J.S."/>
            <person name="Ahn B.O."/>
            <person name="Rhee S.Y."/>
            <person name="Sohng J.K."/>
        </authorList>
    </citation>
    <scope>NUCLEOTIDE SEQUENCE</scope>
    <source>
        <tissue evidence="1">Leaf</tissue>
    </source>
</reference>
<name>A0A834TMS3_9FABA</name>
<organism evidence="1 2">
    <name type="scientific">Senna tora</name>
    <dbReference type="NCBI Taxonomy" id="362788"/>
    <lineage>
        <taxon>Eukaryota</taxon>
        <taxon>Viridiplantae</taxon>
        <taxon>Streptophyta</taxon>
        <taxon>Embryophyta</taxon>
        <taxon>Tracheophyta</taxon>
        <taxon>Spermatophyta</taxon>
        <taxon>Magnoliopsida</taxon>
        <taxon>eudicotyledons</taxon>
        <taxon>Gunneridae</taxon>
        <taxon>Pentapetalae</taxon>
        <taxon>rosids</taxon>
        <taxon>fabids</taxon>
        <taxon>Fabales</taxon>
        <taxon>Fabaceae</taxon>
        <taxon>Caesalpinioideae</taxon>
        <taxon>Cassia clade</taxon>
        <taxon>Senna</taxon>
    </lineage>
</organism>
<keyword evidence="1" id="KW-0548">Nucleotidyltransferase</keyword>
<accession>A0A834TMS3</accession>
<dbReference type="OrthoDB" id="1002691at2759"/>
<evidence type="ECO:0000313" key="2">
    <source>
        <dbReference type="Proteomes" id="UP000634136"/>
    </source>
</evidence>
<dbReference type="EMBL" id="JAAIUW010000006">
    <property type="protein sequence ID" value="KAF7825298.1"/>
    <property type="molecule type" value="Genomic_DNA"/>
</dbReference>
<comment type="caution">
    <text evidence="1">The sequence shown here is derived from an EMBL/GenBank/DDBJ whole genome shotgun (WGS) entry which is preliminary data.</text>
</comment>
<dbReference type="AlphaFoldDB" id="A0A834TMS3"/>